<evidence type="ECO:0000256" key="10">
    <source>
        <dbReference type="ARBA" id="ARBA00023136"/>
    </source>
</evidence>
<evidence type="ECO:0000256" key="5">
    <source>
        <dbReference type="ARBA" id="ARBA00022692"/>
    </source>
</evidence>
<evidence type="ECO:0000256" key="12">
    <source>
        <dbReference type="ARBA" id="ARBA00034430"/>
    </source>
</evidence>
<dbReference type="InterPro" id="IPR010617">
    <property type="entry name" value="TMEM175-like"/>
</dbReference>
<reference evidence="15" key="1">
    <citation type="submission" date="2020-08" db="EMBL/GenBank/DDBJ databases">
        <title>Whole genome shotgun sequence of Actinocatenispora sera NBRC 101916.</title>
        <authorList>
            <person name="Komaki H."/>
            <person name="Tamura T."/>
        </authorList>
    </citation>
    <scope>NUCLEOTIDE SEQUENCE</scope>
    <source>
        <strain evidence="15">NBRC 101916</strain>
    </source>
</reference>
<keyword evidence="5 14" id="KW-0812">Transmembrane</keyword>
<feature type="transmembrane region" description="Helical" evidence="14">
    <location>
        <begin position="120"/>
        <end position="137"/>
    </location>
</feature>
<evidence type="ECO:0000313" key="15">
    <source>
        <dbReference type="EMBL" id="BCJ26558.1"/>
    </source>
</evidence>
<evidence type="ECO:0000256" key="6">
    <source>
        <dbReference type="ARBA" id="ARBA00022826"/>
    </source>
</evidence>
<evidence type="ECO:0000256" key="7">
    <source>
        <dbReference type="ARBA" id="ARBA00022958"/>
    </source>
</evidence>
<dbReference type="PANTHER" id="PTHR31462">
    <property type="entry name" value="ENDOSOMAL/LYSOSOMAL POTASSIUM CHANNEL TMEM175"/>
    <property type="match status" value="1"/>
</dbReference>
<evidence type="ECO:0000256" key="14">
    <source>
        <dbReference type="SAM" id="Phobius"/>
    </source>
</evidence>
<comment type="subcellular location">
    <subcellularLocation>
        <location evidence="1">Membrane</location>
        <topology evidence="1">Multi-pass membrane protein</topology>
    </subcellularLocation>
</comment>
<evidence type="ECO:0000256" key="11">
    <source>
        <dbReference type="ARBA" id="ARBA00023303"/>
    </source>
</evidence>
<keyword evidence="4" id="KW-0633">Potassium transport</keyword>
<feature type="transmembrane region" description="Helical" evidence="14">
    <location>
        <begin position="197"/>
        <end position="223"/>
    </location>
</feature>
<evidence type="ECO:0000313" key="16">
    <source>
        <dbReference type="Proteomes" id="UP000680750"/>
    </source>
</evidence>
<dbReference type="AlphaFoldDB" id="A0A810KWV7"/>
<comment type="similarity">
    <text evidence="2">Belongs to the TMEM175 family.</text>
</comment>
<keyword evidence="16" id="KW-1185">Reference proteome</keyword>
<keyword evidence="10 14" id="KW-0472">Membrane</keyword>
<evidence type="ECO:0000256" key="2">
    <source>
        <dbReference type="ARBA" id="ARBA00006920"/>
    </source>
</evidence>
<dbReference type="GO" id="GO:0015252">
    <property type="term" value="F:proton channel activity"/>
    <property type="evidence" value="ECO:0007669"/>
    <property type="project" value="InterPro"/>
</dbReference>
<keyword evidence="8 14" id="KW-1133">Transmembrane helix</keyword>
<dbReference type="EMBL" id="AP023354">
    <property type="protein sequence ID" value="BCJ26558.1"/>
    <property type="molecule type" value="Genomic_DNA"/>
</dbReference>
<accession>A0A810KWV7</accession>
<keyword evidence="9" id="KW-0406">Ion transport</keyword>
<sequence>MLDEPQSPSASQPSGAAAPAVDAATRAEAEEIRLTRVEVEFAAAERLTFFSDAVIAIAITLLALELPVPQRGTSAEVLSWMYDRKMEYIAFFISFAVIGAHWMSHHAVFRWVRQLGGRVLRYNMLWLMITVLLPYLTKLLTQSEDDGAFLVRFGLYALAQAVSGLLFALMVRDMWKYGLFRPGVPTKAIDGAQMRSLMMAGVFAISIPIALLGQWSFLVWLAIPVPMRLLGDRLRRWLGTHRPSSPTPETTVM</sequence>
<keyword evidence="6" id="KW-0631">Potassium channel</keyword>
<keyword evidence="3" id="KW-0813">Transport</keyword>
<evidence type="ECO:0000256" key="9">
    <source>
        <dbReference type="ARBA" id="ARBA00023065"/>
    </source>
</evidence>
<feature type="transmembrane region" description="Helical" evidence="14">
    <location>
        <begin position="88"/>
        <end position="108"/>
    </location>
</feature>
<dbReference type="KEGG" id="aser:Asera_06660"/>
<comment type="catalytic activity">
    <reaction evidence="12">
        <text>K(+)(in) = K(+)(out)</text>
        <dbReference type="Rhea" id="RHEA:29463"/>
        <dbReference type="ChEBI" id="CHEBI:29103"/>
    </reaction>
</comment>
<evidence type="ECO:0000256" key="8">
    <source>
        <dbReference type="ARBA" id="ARBA00022989"/>
    </source>
</evidence>
<dbReference type="RefSeq" id="WP_051803003.1">
    <property type="nucleotide sequence ID" value="NZ_AP023354.1"/>
</dbReference>
<dbReference type="GO" id="GO:0005267">
    <property type="term" value="F:potassium channel activity"/>
    <property type="evidence" value="ECO:0007669"/>
    <property type="project" value="UniProtKB-KW"/>
</dbReference>
<gene>
    <name evidence="15" type="ORF">Asera_06660</name>
</gene>
<evidence type="ECO:0000256" key="3">
    <source>
        <dbReference type="ARBA" id="ARBA00022448"/>
    </source>
</evidence>
<evidence type="ECO:0000256" key="13">
    <source>
        <dbReference type="SAM" id="MobiDB-lite"/>
    </source>
</evidence>
<name>A0A810KWV7_9ACTN</name>
<dbReference type="Pfam" id="PF06736">
    <property type="entry name" value="TMEM175"/>
    <property type="match status" value="1"/>
</dbReference>
<evidence type="ECO:0000256" key="1">
    <source>
        <dbReference type="ARBA" id="ARBA00004141"/>
    </source>
</evidence>
<feature type="transmembrane region" description="Helical" evidence="14">
    <location>
        <begin position="149"/>
        <end position="171"/>
    </location>
</feature>
<protein>
    <submittedName>
        <fullName evidence="15">DUF1211 domain-containing membrane protein</fullName>
    </submittedName>
</protein>
<dbReference type="PANTHER" id="PTHR31462:SF5">
    <property type="entry name" value="ENDOSOMAL_LYSOSOMAL PROTON CHANNEL TMEM175"/>
    <property type="match status" value="1"/>
</dbReference>
<dbReference type="Proteomes" id="UP000680750">
    <property type="component" value="Chromosome"/>
</dbReference>
<keyword evidence="11" id="KW-0407">Ion channel</keyword>
<dbReference type="GO" id="GO:0016020">
    <property type="term" value="C:membrane"/>
    <property type="evidence" value="ECO:0007669"/>
    <property type="project" value="UniProtKB-SubCell"/>
</dbReference>
<feature type="region of interest" description="Disordered" evidence="13">
    <location>
        <begin position="1"/>
        <end position="20"/>
    </location>
</feature>
<proteinExistence type="inferred from homology"/>
<organism evidence="15 16">
    <name type="scientific">Actinocatenispora sera</name>
    <dbReference type="NCBI Taxonomy" id="390989"/>
    <lineage>
        <taxon>Bacteria</taxon>
        <taxon>Bacillati</taxon>
        <taxon>Actinomycetota</taxon>
        <taxon>Actinomycetes</taxon>
        <taxon>Micromonosporales</taxon>
        <taxon>Micromonosporaceae</taxon>
        <taxon>Actinocatenispora</taxon>
    </lineage>
</organism>
<evidence type="ECO:0000256" key="4">
    <source>
        <dbReference type="ARBA" id="ARBA00022538"/>
    </source>
</evidence>
<keyword evidence="7" id="KW-0630">Potassium</keyword>